<name>A0A6A6VYJ6_9PEZI</name>
<dbReference type="Proteomes" id="UP000799437">
    <property type="component" value="Unassembled WGS sequence"/>
</dbReference>
<dbReference type="AlphaFoldDB" id="A0A6A6VYJ6"/>
<dbReference type="Gene3D" id="3.90.280.10">
    <property type="entry name" value="PEBP-like"/>
    <property type="match status" value="1"/>
</dbReference>
<keyword evidence="2" id="KW-1185">Reference proteome</keyword>
<dbReference type="SUPFAM" id="SSF49777">
    <property type="entry name" value="PEBP-like"/>
    <property type="match status" value="1"/>
</dbReference>
<dbReference type="RefSeq" id="XP_033597380.1">
    <property type="nucleotide sequence ID" value="XM_033744655.1"/>
</dbReference>
<proteinExistence type="predicted"/>
<evidence type="ECO:0000313" key="2">
    <source>
        <dbReference type="Proteomes" id="UP000799437"/>
    </source>
</evidence>
<dbReference type="OrthoDB" id="2506647at2759"/>
<gene>
    <name evidence="1" type="ORF">EJ05DRAFT_479334</name>
</gene>
<evidence type="ECO:0000313" key="1">
    <source>
        <dbReference type="EMBL" id="KAF2754929.1"/>
    </source>
</evidence>
<sequence>MVDPDAPDMELPLFLHFLHYKIYDLQPDCPGPDPEVQASYMLLTPLSVSQHRYILLVYRQPPNYTPTPIDPVTLVAHAPFNLQQYAADNKLELVGGNFMQEGLSNVLSAP</sequence>
<dbReference type="GeneID" id="54485709"/>
<dbReference type="EMBL" id="ML996579">
    <property type="protein sequence ID" value="KAF2754929.1"/>
    <property type="molecule type" value="Genomic_DNA"/>
</dbReference>
<protein>
    <recommendedName>
        <fullName evidence="3">PEBP-like protein</fullName>
    </recommendedName>
</protein>
<organism evidence="1 2">
    <name type="scientific">Pseudovirgaria hyperparasitica</name>
    <dbReference type="NCBI Taxonomy" id="470096"/>
    <lineage>
        <taxon>Eukaryota</taxon>
        <taxon>Fungi</taxon>
        <taxon>Dikarya</taxon>
        <taxon>Ascomycota</taxon>
        <taxon>Pezizomycotina</taxon>
        <taxon>Dothideomycetes</taxon>
        <taxon>Dothideomycetes incertae sedis</taxon>
        <taxon>Acrospermales</taxon>
        <taxon>Acrospermaceae</taxon>
        <taxon>Pseudovirgaria</taxon>
    </lineage>
</organism>
<reference evidence="1" key="1">
    <citation type="journal article" date="2020" name="Stud. Mycol.">
        <title>101 Dothideomycetes genomes: a test case for predicting lifestyles and emergence of pathogens.</title>
        <authorList>
            <person name="Haridas S."/>
            <person name="Albert R."/>
            <person name="Binder M."/>
            <person name="Bloem J."/>
            <person name="Labutti K."/>
            <person name="Salamov A."/>
            <person name="Andreopoulos B."/>
            <person name="Baker S."/>
            <person name="Barry K."/>
            <person name="Bills G."/>
            <person name="Bluhm B."/>
            <person name="Cannon C."/>
            <person name="Castanera R."/>
            <person name="Culley D."/>
            <person name="Daum C."/>
            <person name="Ezra D."/>
            <person name="Gonzalez J."/>
            <person name="Henrissat B."/>
            <person name="Kuo A."/>
            <person name="Liang C."/>
            <person name="Lipzen A."/>
            <person name="Lutzoni F."/>
            <person name="Magnuson J."/>
            <person name="Mondo S."/>
            <person name="Nolan M."/>
            <person name="Ohm R."/>
            <person name="Pangilinan J."/>
            <person name="Park H.-J."/>
            <person name="Ramirez L."/>
            <person name="Alfaro M."/>
            <person name="Sun H."/>
            <person name="Tritt A."/>
            <person name="Yoshinaga Y."/>
            <person name="Zwiers L.-H."/>
            <person name="Turgeon B."/>
            <person name="Goodwin S."/>
            <person name="Spatafora J."/>
            <person name="Crous P."/>
            <person name="Grigoriev I."/>
        </authorList>
    </citation>
    <scope>NUCLEOTIDE SEQUENCE</scope>
    <source>
        <strain evidence="1">CBS 121739</strain>
    </source>
</reference>
<accession>A0A6A6VYJ6</accession>
<dbReference type="InterPro" id="IPR036610">
    <property type="entry name" value="PEBP-like_sf"/>
</dbReference>
<evidence type="ECO:0008006" key="3">
    <source>
        <dbReference type="Google" id="ProtNLM"/>
    </source>
</evidence>